<dbReference type="AlphaFoldDB" id="A0A4Y2ET49"/>
<feature type="region of interest" description="Disordered" evidence="1">
    <location>
        <begin position="79"/>
        <end position="101"/>
    </location>
</feature>
<evidence type="ECO:0000256" key="1">
    <source>
        <dbReference type="SAM" id="MobiDB-lite"/>
    </source>
</evidence>
<name>A0A4Y2ET49_ARAVE</name>
<gene>
    <name evidence="2" type="ORF">AVEN_127380_1</name>
</gene>
<keyword evidence="3" id="KW-1185">Reference proteome</keyword>
<comment type="caution">
    <text evidence="2">The sequence shown here is derived from an EMBL/GenBank/DDBJ whole genome shotgun (WGS) entry which is preliminary data.</text>
</comment>
<proteinExistence type="predicted"/>
<reference evidence="2 3" key="1">
    <citation type="journal article" date="2019" name="Sci. Rep.">
        <title>Orb-weaving spider Araneus ventricosus genome elucidates the spidroin gene catalogue.</title>
        <authorList>
            <person name="Kono N."/>
            <person name="Nakamura H."/>
            <person name="Ohtoshi R."/>
            <person name="Moran D.A.P."/>
            <person name="Shinohara A."/>
            <person name="Yoshida Y."/>
            <person name="Fujiwara M."/>
            <person name="Mori M."/>
            <person name="Tomita M."/>
            <person name="Arakawa K."/>
        </authorList>
    </citation>
    <scope>NUCLEOTIDE SEQUENCE [LARGE SCALE GENOMIC DNA]</scope>
</reference>
<accession>A0A4Y2ET49</accession>
<organism evidence="2 3">
    <name type="scientific">Araneus ventricosus</name>
    <name type="common">Orbweaver spider</name>
    <name type="synonym">Epeira ventricosa</name>
    <dbReference type="NCBI Taxonomy" id="182803"/>
    <lineage>
        <taxon>Eukaryota</taxon>
        <taxon>Metazoa</taxon>
        <taxon>Ecdysozoa</taxon>
        <taxon>Arthropoda</taxon>
        <taxon>Chelicerata</taxon>
        <taxon>Arachnida</taxon>
        <taxon>Araneae</taxon>
        <taxon>Araneomorphae</taxon>
        <taxon>Entelegynae</taxon>
        <taxon>Araneoidea</taxon>
        <taxon>Araneidae</taxon>
        <taxon>Araneus</taxon>
    </lineage>
</organism>
<dbReference type="EMBL" id="BGPR01000697">
    <property type="protein sequence ID" value="GBM32041.1"/>
    <property type="molecule type" value="Genomic_DNA"/>
</dbReference>
<evidence type="ECO:0000313" key="2">
    <source>
        <dbReference type="EMBL" id="GBM32041.1"/>
    </source>
</evidence>
<dbReference type="Proteomes" id="UP000499080">
    <property type="component" value="Unassembled WGS sequence"/>
</dbReference>
<evidence type="ECO:0000313" key="3">
    <source>
        <dbReference type="Proteomes" id="UP000499080"/>
    </source>
</evidence>
<protein>
    <submittedName>
        <fullName evidence="2">Uncharacterized protein</fullName>
    </submittedName>
</protein>
<sequence>MEIGINWKCFPSDHLTQRSNRNGPHKLLTIAQSKKILLGQVSVVSPSTRFYPTRSTRFYPECSGYGGRGGLVVRSRLWGRRAPGSKPDSTDDPPCMGPVAR</sequence>